<accession>A0A1F5C653</accession>
<dbReference type="AlphaFoldDB" id="A0A1F5C653"/>
<dbReference type="Proteomes" id="UP000177947">
    <property type="component" value="Unassembled WGS sequence"/>
</dbReference>
<organism evidence="1 2">
    <name type="scientific">Candidatus Azambacteria bacterium RIFCSPLOWO2_01_FULL_37_9</name>
    <dbReference type="NCBI Taxonomy" id="1797297"/>
    <lineage>
        <taxon>Bacteria</taxon>
        <taxon>Candidatus Azamiibacteriota</taxon>
    </lineage>
</organism>
<evidence type="ECO:0000313" key="1">
    <source>
        <dbReference type="EMBL" id="OGD38350.1"/>
    </source>
</evidence>
<evidence type="ECO:0000313" key="2">
    <source>
        <dbReference type="Proteomes" id="UP000177947"/>
    </source>
</evidence>
<sequence>MSVPMTTPNTIANPPINSISRPCLILLVCENFALIAPRTKRAIKEKRMDSLKAAVKLKNK</sequence>
<comment type="caution">
    <text evidence="1">The sequence shown here is derived from an EMBL/GenBank/DDBJ whole genome shotgun (WGS) entry which is preliminary data.</text>
</comment>
<protein>
    <submittedName>
        <fullName evidence="1">Uncharacterized protein</fullName>
    </submittedName>
</protein>
<gene>
    <name evidence="1" type="ORF">A2907_00980</name>
</gene>
<name>A0A1F5C653_9BACT</name>
<reference evidence="1 2" key="1">
    <citation type="journal article" date="2016" name="Nat. Commun.">
        <title>Thousands of microbial genomes shed light on interconnected biogeochemical processes in an aquifer system.</title>
        <authorList>
            <person name="Anantharaman K."/>
            <person name="Brown C.T."/>
            <person name="Hug L.A."/>
            <person name="Sharon I."/>
            <person name="Castelle C.J."/>
            <person name="Probst A.J."/>
            <person name="Thomas B.C."/>
            <person name="Singh A."/>
            <person name="Wilkins M.J."/>
            <person name="Karaoz U."/>
            <person name="Brodie E.L."/>
            <person name="Williams K.H."/>
            <person name="Hubbard S.S."/>
            <person name="Banfield J.F."/>
        </authorList>
    </citation>
    <scope>NUCLEOTIDE SEQUENCE [LARGE SCALE GENOMIC DNA]</scope>
</reference>
<dbReference type="EMBL" id="MEYQ01000046">
    <property type="protein sequence ID" value="OGD38350.1"/>
    <property type="molecule type" value="Genomic_DNA"/>
</dbReference>
<proteinExistence type="predicted"/>